<feature type="region of interest" description="Disordered" evidence="1">
    <location>
        <begin position="139"/>
        <end position="167"/>
    </location>
</feature>
<dbReference type="OrthoDB" id="778586at2759"/>
<gene>
    <name evidence="2" type="ORF">BRADI_1g06310v3</name>
</gene>
<sequence>MSSRYAREPQASSLRSRVFLDNRAEASNTGYYRNSGAPHVQELNDFNNENPGLPLNGHVASGLRGRSAICRMSRSPFFKGPTSSSDMNVSAFSSSHTRSQSLASGGRQVLKRRGGDFENELGSIGPIRRIRQKSNMMSPFRDARASPPGNFLPSRTIGSDFNKGSSERLLLGTGQSLRTVERHKNIEHGKSSSDIVPPVPPQSNKMAEKIFEQLDIIAPSPKEKSGQQSFAGNPSRSMSKQPVWQDNGPKSVCDPSSSQEFQDFNAVNRPHDPDLNGSPLNKDKLTKDGPSKVPSYVFQDSGNKDNNSDHVAIFDKPAISDNSVSATASRKPGFKMAVFEDLYEFDDDQEAPVPSKNSIFETEVKTTEQKHGSKINEQRVGPNIFERKDRSSLLKEKVINSPAKEQPIKSTSKDVSASGLFPSNVPEKKASPYVSAENNVGFSFPHVPPGGLPETTVSALPLASNQDDKQTSASPFTFGLKTASASDSETTKFAGVKIEGRLGDSVTKPTALDSGNLERGDGRERAGDIHKSSEEVLPTAAPTLTPPFHFASAASTPASLSNGLSHTSSPKLSNATPTDKPSVSSVPSTPIASFAVSSSSPPISSSIPAFPAINFGTSTPTVPAVKSESTSTEAKPASTLFFVGAVGTTAETKSLAPESASKTSSNLNTAPIFSSNTTTFSSSPVTASSTFSSAATFLSSPVASSSAGITSTNSAPSSTASTGVQSASTAPFAFSSAENSIFGSSAPAQFTGLSTSVGGTTSQSSAASSVFGSKLPQPQGTISQTSQSSATQFTSSFPNVAIGAAASSSGPGNVSFGAGASTSSPGTFLFGAGASSSGPGTVSFGVGAQSSGPGSVSTGVGASSSGPGLFSFGAGASSSGPGAVSFGAAPSSSGPGTVSFGVTASTSGSGFGNSPFGSGAAFAGSGSGFAFSSPSPSAGSSLTVASTSMFNSSSTASSAPAFANPFGSTASPPNSFTFGQSASSGGAFSFGAQPAPAFSSQAPPVFSFTSANTGMNSSTPQPAFGIANANTNTAFGMGSPGNDQMNMEDSMADDSNQAAQPQVTVPVFGSSLFGQPSSSPAVPVFGAPAVQPAGGFPFGGQQGSVQQNPTFPPGGSVEFQGGTFSLGSNGVGGDKSNRRIIKAKRTQKKR</sequence>
<name>A0A0Q3GR11_BRADI</name>
<feature type="region of interest" description="Disordered" evidence="1">
    <location>
        <begin position="184"/>
        <end position="203"/>
    </location>
</feature>
<feature type="region of interest" description="Disordered" evidence="1">
    <location>
        <begin position="219"/>
        <end position="310"/>
    </location>
</feature>
<accession>A0A0Q3GR11</accession>
<evidence type="ECO:0000313" key="2">
    <source>
        <dbReference type="EMBL" id="KQK12837.1"/>
    </source>
</evidence>
<dbReference type="Gramene" id="KQK12837">
    <property type="protein sequence ID" value="KQK12837"/>
    <property type="gene ID" value="BRADI_1g06310v3"/>
</dbReference>
<reference evidence="3" key="3">
    <citation type="submission" date="2018-08" db="UniProtKB">
        <authorList>
            <consortium name="EnsemblPlants"/>
        </authorList>
    </citation>
    <scope>IDENTIFICATION</scope>
    <source>
        <strain evidence="3">cv. Bd21</strain>
    </source>
</reference>
<feature type="region of interest" description="Disordered" evidence="1">
    <location>
        <begin position="555"/>
        <end position="588"/>
    </location>
</feature>
<dbReference type="EnsemblPlants" id="KQK12837">
    <property type="protein sequence ID" value="KQK12837"/>
    <property type="gene ID" value="BRADI_1g06310v3"/>
</dbReference>
<dbReference type="GO" id="GO:0005635">
    <property type="term" value="C:nuclear envelope"/>
    <property type="evidence" value="ECO:0000318"/>
    <property type="project" value="GO_Central"/>
</dbReference>
<feature type="region of interest" description="Disordered" evidence="1">
    <location>
        <begin position="1104"/>
        <end position="1150"/>
    </location>
</feature>
<dbReference type="GO" id="GO:0071763">
    <property type="term" value="P:nuclear membrane organization"/>
    <property type="evidence" value="ECO:0000318"/>
    <property type="project" value="GO_Central"/>
</dbReference>
<dbReference type="FunCoup" id="A0A0Q3GR11">
    <property type="interactions" value="1982"/>
</dbReference>
<dbReference type="STRING" id="15368.A0A0Q3GR11"/>
<dbReference type="PANTHER" id="PTHR33416:SF20">
    <property type="entry name" value="NUCLEAR PORE COMPLEX PROTEIN NUP1"/>
    <property type="match status" value="1"/>
</dbReference>
<dbReference type="InterPro" id="IPR011049">
    <property type="entry name" value="Serralysin-like_metalloprot_C"/>
</dbReference>
<evidence type="ECO:0000256" key="1">
    <source>
        <dbReference type="SAM" id="MobiDB-lite"/>
    </source>
</evidence>
<evidence type="ECO:0008006" key="5">
    <source>
        <dbReference type="Google" id="ProtNLM"/>
    </source>
</evidence>
<dbReference type="AlphaFoldDB" id="A0A0Q3GR11"/>
<organism evidence="2">
    <name type="scientific">Brachypodium distachyon</name>
    <name type="common">Purple false brome</name>
    <name type="synonym">Trachynia distachya</name>
    <dbReference type="NCBI Taxonomy" id="15368"/>
    <lineage>
        <taxon>Eukaryota</taxon>
        <taxon>Viridiplantae</taxon>
        <taxon>Streptophyta</taxon>
        <taxon>Embryophyta</taxon>
        <taxon>Tracheophyta</taxon>
        <taxon>Spermatophyta</taxon>
        <taxon>Magnoliopsida</taxon>
        <taxon>Liliopsida</taxon>
        <taxon>Poales</taxon>
        <taxon>Poaceae</taxon>
        <taxon>BOP clade</taxon>
        <taxon>Pooideae</taxon>
        <taxon>Stipodae</taxon>
        <taxon>Brachypodieae</taxon>
        <taxon>Brachypodium</taxon>
    </lineage>
</organism>
<proteinExistence type="predicted"/>
<dbReference type="PANTHER" id="PTHR33416">
    <property type="entry name" value="NUCLEAR PORE COMPLEX PROTEIN NUP1"/>
    <property type="match status" value="1"/>
</dbReference>
<dbReference type="EMBL" id="CM000880">
    <property type="protein sequence ID" value="KQK12837.1"/>
    <property type="molecule type" value="Genomic_DNA"/>
</dbReference>
<feature type="compositionally biased region" description="Basic and acidic residues" evidence="1">
    <location>
        <begin position="516"/>
        <end position="534"/>
    </location>
</feature>
<evidence type="ECO:0000313" key="3">
    <source>
        <dbReference type="EnsemblPlants" id="KQK12837"/>
    </source>
</evidence>
<dbReference type="ExpressionAtlas" id="A0A0Q3GR11">
    <property type="expression patterns" value="baseline"/>
</dbReference>
<protein>
    <recommendedName>
        <fullName evidence="5">Nuclear pore complex protein NUP1</fullName>
    </recommendedName>
</protein>
<keyword evidence="4" id="KW-1185">Reference proteome</keyword>
<dbReference type="Gene3D" id="2.150.10.10">
    <property type="entry name" value="Serralysin-like metalloprotease, C-terminal"/>
    <property type="match status" value="1"/>
</dbReference>
<dbReference type="InParanoid" id="A0A0Q3GR11"/>
<feature type="compositionally biased region" description="Basic and acidic residues" evidence="1">
    <location>
        <begin position="281"/>
        <end position="290"/>
    </location>
</feature>
<feature type="region of interest" description="Disordered" evidence="1">
    <location>
        <begin position="767"/>
        <end position="789"/>
    </location>
</feature>
<dbReference type="Proteomes" id="UP000008810">
    <property type="component" value="Chromosome 1"/>
</dbReference>
<reference evidence="2 3" key="1">
    <citation type="journal article" date="2010" name="Nature">
        <title>Genome sequencing and analysis of the model grass Brachypodium distachyon.</title>
        <authorList>
            <consortium name="International Brachypodium Initiative"/>
        </authorList>
    </citation>
    <scope>NUCLEOTIDE SEQUENCE [LARGE SCALE GENOMIC DNA]</scope>
    <source>
        <strain evidence="2 3">Bd21</strain>
    </source>
</reference>
<evidence type="ECO:0000313" key="4">
    <source>
        <dbReference type="Proteomes" id="UP000008810"/>
    </source>
</evidence>
<feature type="compositionally biased region" description="Polar residues" evidence="1">
    <location>
        <begin position="226"/>
        <end position="244"/>
    </location>
</feature>
<feature type="compositionally biased region" description="Basic residues" evidence="1">
    <location>
        <begin position="1138"/>
        <end position="1150"/>
    </location>
</feature>
<reference evidence="2" key="2">
    <citation type="submission" date="2017-06" db="EMBL/GenBank/DDBJ databases">
        <title>WGS assembly of Brachypodium distachyon.</title>
        <authorList>
            <consortium name="The International Brachypodium Initiative"/>
            <person name="Lucas S."/>
            <person name="Harmon-Smith M."/>
            <person name="Lail K."/>
            <person name="Tice H."/>
            <person name="Grimwood J."/>
            <person name="Bruce D."/>
            <person name="Barry K."/>
            <person name="Shu S."/>
            <person name="Lindquist E."/>
            <person name="Wang M."/>
            <person name="Pitluck S."/>
            <person name="Vogel J.P."/>
            <person name="Garvin D.F."/>
            <person name="Mockler T.C."/>
            <person name="Schmutz J."/>
            <person name="Rokhsar D."/>
            <person name="Bevan M.W."/>
        </authorList>
    </citation>
    <scope>NUCLEOTIDE SEQUENCE</scope>
    <source>
        <strain evidence="2">Bd21</strain>
    </source>
</reference>
<feature type="region of interest" description="Disordered" evidence="1">
    <location>
        <begin position="505"/>
        <end position="535"/>
    </location>
</feature>